<gene>
    <name evidence="2" type="ORF">NCTC11391_00288</name>
</gene>
<feature type="region of interest" description="Disordered" evidence="1">
    <location>
        <begin position="9"/>
        <end position="34"/>
    </location>
</feature>
<evidence type="ECO:0000313" key="3">
    <source>
        <dbReference type="Proteomes" id="UP000254082"/>
    </source>
</evidence>
<dbReference type="EMBL" id="UHFA01000002">
    <property type="protein sequence ID" value="SUN35308.1"/>
    <property type="molecule type" value="Genomic_DNA"/>
</dbReference>
<dbReference type="AlphaFoldDB" id="A0A380JB62"/>
<reference evidence="2 3" key="1">
    <citation type="submission" date="2018-06" db="EMBL/GenBank/DDBJ databases">
        <authorList>
            <consortium name="Pathogen Informatics"/>
            <person name="Doyle S."/>
        </authorList>
    </citation>
    <scope>NUCLEOTIDE SEQUENCE [LARGE SCALE GENOMIC DNA]</scope>
    <source>
        <strain evidence="3">NCTC 11391</strain>
    </source>
</reference>
<dbReference type="Proteomes" id="UP000254082">
    <property type="component" value="Unassembled WGS sequence"/>
</dbReference>
<accession>A0A380JB62</accession>
<keyword evidence="3" id="KW-1185">Reference proteome</keyword>
<sequence>MTNHYIINYSQVKQEQDKKASEKSLGQNHPSANEKATVLMPLLFA</sequence>
<protein>
    <submittedName>
        <fullName evidence="2">Uncharacterized protein</fullName>
    </submittedName>
</protein>
<proteinExistence type="predicted"/>
<organism evidence="2 3">
    <name type="scientific">Streptococcus downei MFe28</name>
    <dbReference type="NCBI Taxonomy" id="764290"/>
    <lineage>
        <taxon>Bacteria</taxon>
        <taxon>Bacillati</taxon>
        <taxon>Bacillota</taxon>
        <taxon>Bacilli</taxon>
        <taxon>Lactobacillales</taxon>
        <taxon>Streptococcaceae</taxon>
        <taxon>Streptococcus</taxon>
    </lineage>
</organism>
<evidence type="ECO:0000313" key="2">
    <source>
        <dbReference type="EMBL" id="SUN35308.1"/>
    </source>
</evidence>
<evidence type="ECO:0000256" key="1">
    <source>
        <dbReference type="SAM" id="MobiDB-lite"/>
    </source>
</evidence>
<name>A0A380JB62_STRDO</name>